<dbReference type="InterPro" id="IPR010330">
    <property type="entry name" value="CoiA_nuc"/>
</dbReference>
<evidence type="ECO:0000259" key="1">
    <source>
        <dbReference type="Pfam" id="PF06054"/>
    </source>
</evidence>
<evidence type="ECO:0000313" key="3">
    <source>
        <dbReference type="Proteomes" id="UP000831947"/>
    </source>
</evidence>
<gene>
    <name evidence="2" type="ORF">MOO47_05725</name>
</gene>
<dbReference type="Pfam" id="PF06054">
    <property type="entry name" value="CoiA_nuc"/>
    <property type="match status" value="1"/>
</dbReference>
<protein>
    <recommendedName>
        <fullName evidence="1">Competence protein CoiA nuclease-like domain-containing protein</fullName>
    </recommendedName>
</protein>
<proteinExistence type="predicted"/>
<reference evidence="2 3" key="1">
    <citation type="journal article" date="2022" name="Int. J. Syst. Evol. Microbiol.">
        <title>Apilactobacillus apisilvae sp. nov., Nicolia spurrieriana gen. nov. sp. nov., Bombilactobacillus folatiphilus sp. nov. and Bombilactobacillus thymidiniphilus sp. nov., four new lactic acid bacterial isolates from stingless bees Tetragonula carbonaria and Austroplebeia australis.</title>
        <authorList>
            <person name="Oliphant S.A."/>
            <person name="Watson-Haigh N.S."/>
            <person name="Sumby K.M."/>
            <person name="Gardner J."/>
            <person name="Groom S."/>
            <person name="Jiranek V."/>
        </authorList>
    </citation>
    <scope>NUCLEOTIDE SEQUENCE [LARGE SCALE GENOMIC DNA]</scope>
    <source>
        <strain evidence="2 3">SG4_A1</strain>
    </source>
</reference>
<accession>A0ABY4PCC9</accession>
<evidence type="ECO:0000313" key="2">
    <source>
        <dbReference type="EMBL" id="UQS83275.1"/>
    </source>
</evidence>
<feature type="domain" description="Competence protein CoiA nuclease-like" evidence="1">
    <location>
        <begin position="58"/>
        <end position="199"/>
    </location>
</feature>
<keyword evidence="3" id="KW-1185">Reference proteome</keyword>
<name>A0ABY4PCC9_9LACO</name>
<dbReference type="RefSeq" id="WP_249512501.1">
    <property type="nucleotide sequence ID" value="NZ_CP093365.1"/>
</dbReference>
<organism evidence="2 3">
    <name type="scientific">Bombilactobacillus thymidiniphilus</name>
    <dbReference type="NCBI Taxonomy" id="2923363"/>
    <lineage>
        <taxon>Bacteria</taxon>
        <taxon>Bacillati</taxon>
        <taxon>Bacillota</taxon>
        <taxon>Bacilli</taxon>
        <taxon>Lactobacillales</taxon>
        <taxon>Lactobacillaceae</taxon>
        <taxon>Bombilactobacillus</taxon>
    </lineage>
</organism>
<dbReference type="Proteomes" id="UP000831947">
    <property type="component" value="Chromosome"/>
</dbReference>
<sequence length="307" mass="36505">MIIILIAKNNLGQLIYAVNYQAGMPVFCPDCDRPVELIVRPQQRPYFRHKVTHRGNNETKVHQQGKNWLADFWRQQGKVRLEAVITSQQRVDVLVQMRNIQLAVEYQCSSISAQQLQRRQQLYLQQGLHGLWIFGPSHYNKASKLVHLQTIMSYTARWGFFVIFKLPQENYLRLQYHYQVHPTSNQLYYQQQKISTVQQLLNFRPVLTSKKIAMINWQNWYQYRQRRPDRQFILLQNWCYQRQINLLQTIKKTSLFAVLPIYKYLACYLTIVRQIPNAQYLVEVPLVGDNIIQQCADQESAQQFGQI</sequence>
<dbReference type="EMBL" id="CP093365">
    <property type="protein sequence ID" value="UQS83275.1"/>
    <property type="molecule type" value="Genomic_DNA"/>
</dbReference>